<evidence type="ECO:0000313" key="3">
    <source>
        <dbReference type="Proteomes" id="UP000182248"/>
    </source>
</evidence>
<reference evidence="2 3" key="1">
    <citation type="submission" date="2016-11" db="EMBL/GenBank/DDBJ databases">
        <authorList>
            <person name="Jaros S."/>
            <person name="Januszkiewicz K."/>
            <person name="Wedrychowicz H."/>
        </authorList>
    </citation>
    <scope>NUCLEOTIDE SEQUENCE [LARGE SCALE GENOMIC DNA]</scope>
    <source>
        <strain evidence="2 3">CGMCC 1.12145</strain>
    </source>
</reference>
<keyword evidence="3" id="KW-1185">Reference proteome</keyword>
<proteinExistence type="predicted"/>
<accession>A0A1K1Q6B7</accession>
<protein>
    <submittedName>
        <fullName evidence="2">Uncharacterized protein</fullName>
    </submittedName>
</protein>
<sequence>MKYSFRQSILVSYLIGAPIGIFAVVATFWVPALFSGEGLSSMLMGAVYGIPAIGLLAAFLIALWWGGKLSAKDIQQGKPLLLVSFRYSLLINSIIWAVSSRSHQGVKAFY</sequence>
<dbReference type="AlphaFoldDB" id="A0A1K1Q6B7"/>
<feature type="transmembrane region" description="Helical" evidence="1">
    <location>
        <begin position="46"/>
        <end position="67"/>
    </location>
</feature>
<feature type="transmembrane region" description="Helical" evidence="1">
    <location>
        <begin position="12"/>
        <end position="34"/>
    </location>
</feature>
<keyword evidence="1" id="KW-0472">Membrane</keyword>
<dbReference type="RefSeq" id="WP_139276136.1">
    <property type="nucleotide sequence ID" value="NZ_FPJE01000011.1"/>
</dbReference>
<dbReference type="Proteomes" id="UP000182248">
    <property type="component" value="Unassembled WGS sequence"/>
</dbReference>
<name>A0A1K1Q6B7_9FLAO</name>
<dbReference type="EMBL" id="FPJE01000011">
    <property type="protein sequence ID" value="SFW54654.1"/>
    <property type="molecule type" value="Genomic_DNA"/>
</dbReference>
<keyword evidence="1" id="KW-0812">Transmembrane</keyword>
<evidence type="ECO:0000313" key="2">
    <source>
        <dbReference type="EMBL" id="SFW54654.1"/>
    </source>
</evidence>
<dbReference type="OrthoDB" id="1443419at2"/>
<evidence type="ECO:0000256" key="1">
    <source>
        <dbReference type="SAM" id="Phobius"/>
    </source>
</evidence>
<organism evidence="2 3">
    <name type="scientific">Sinomicrobium oceani</name>
    <dbReference type="NCBI Taxonomy" id="1150368"/>
    <lineage>
        <taxon>Bacteria</taxon>
        <taxon>Pseudomonadati</taxon>
        <taxon>Bacteroidota</taxon>
        <taxon>Flavobacteriia</taxon>
        <taxon>Flavobacteriales</taxon>
        <taxon>Flavobacteriaceae</taxon>
        <taxon>Sinomicrobium</taxon>
    </lineage>
</organism>
<keyword evidence="1" id="KW-1133">Transmembrane helix</keyword>
<gene>
    <name evidence="2" type="ORF">SAMN02927921_02251</name>
</gene>
<feature type="transmembrane region" description="Helical" evidence="1">
    <location>
        <begin position="79"/>
        <end position="98"/>
    </location>
</feature>